<dbReference type="AlphaFoldDB" id="A0A8S1NIG8"/>
<reference evidence="1" key="1">
    <citation type="submission" date="2021-01" db="EMBL/GenBank/DDBJ databases">
        <authorList>
            <consortium name="Genoscope - CEA"/>
            <person name="William W."/>
        </authorList>
    </citation>
    <scope>NUCLEOTIDE SEQUENCE</scope>
</reference>
<evidence type="ECO:0000313" key="2">
    <source>
        <dbReference type="Proteomes" id="UP000692954"/>
    </source>
</evidence>
<protein>
    <submittedName>
        <fullName evidence="1">Uncharacterized protein</fullName>
    </submittedName>
</protein>
<comment type="caution">
    <text evidence="1">The sequence shown here is derived from an EMBL/GenBank/DDBJ whole genome shotgun (WGS) entry which is preliminary data.</text>
</comment>
<organism evidence="1 2">
    <name type="scientific">Paramecium sonneborni</name>
    <dbReference type="NCBI Taxonomy" id="65129"/>
    <lineage>
        <taxon>Eukaryota</taxon>
        <taxon>Sar</taxon>
        <taxon>Alveolata</taxon>
        <taxon>Ciliophora</taxon>
        <taxon>Intramacronucleata</taxon>
        <taxon>Oligohymenophorea</taxon>
        <taxon>Peniculida</taxon>
        <taxon>Parameciidae</taxon>
        <taxon>Paramecium</taxon>
    </lineage>
</organism>
<sequence>MQKNLEQQYLDALEKNLLIEENKEKLAKQQFINAANKIKLSYKTYKQRLKLSKQIKCITKIQTFYRRWKAKKKKILLYQKLKQIQIIRKYFLRLKQTKRKILLTLSVQQKQLLKPIVKLILNFSNIKAARRRFFILSLIKYKKIQNQKIKFNSVLSQYKLSYYKQQIDYQHKKIAILNEIEFISNIQQLNNKYFETGLQNYQRELEQFIKSKSHESDFIELKDQKGNLYWQNLKTLKKYTVNPIDQLIQNNFTKVEDEYVIQYKEQVLYLEEGKDQLINLLQQIKPEKIPFPKLQEQQNSRHS</sequence>
<name>A0A8S1NIG8_9CILI</name>
<accession>A0A8S1NIG8</accession>
<gene>
    <name evidence="1" type="ORF">PSON_ATCC_30995.1.T0540006</name>
</gene>
<dbReference type="EMBL" id="CAJJDN010000054">
    <property type="protein sequence ID" value="CAD8089223.1"/>
    <property type="molecule type" value="Genomic_DNA"/>
</dbReference>
<proteinExistence type="predicted"/>
<evidence type="ECO:0000313" key="1">
    <source>
        <dbReference type="EMBL" id="CAD8089223.1"/>
    </source>
</evidence>
<dbReference type="Proteomes" id="UP000692954">
    <property type="component" value="Unassembled WGS sequence"/>
</dbReference>
<dbReference type="OrthoDB" id="307277at2759"/>
<keyword evidence="2" id="KW-1185">Reference proteome</keyword>